<dbReference type="PANTHER" id="PTHR43285">
    <property type="entry name" value="ANTHRANILATE PHOSPHORIBOSYLTRANSFERASE"/>
    <property type="match status" value="1"/>
</dbReference>
<protein>
    <recommendedName>
        <fullName evidence="9">Anthranilate phosphoribosyltransferase</fullName>
        <ecNumber evidence="9">2.4.2.18</ecNumber>
    </recommendedName>
</protein>
<organism evidence="12 13">
    <name type="scientific">Litorilinea aerophila</name>
    <dbReference type="NCBI Taxonomy" id="1204385"/>
    <lineage>
        <taxon>Bacteria</taxon>
        <taxon>Bacillati</taxon>
        <taxon>Chloroflexota</taxon>
        <taxon>Caldilineae</taxon>
        <taxon>Caldilineales</taxon>
        <taxon>Caldilineaceae</taxon>
        <taxon>Litorilinea</taxon>
    </lineage>
</organism>
<keyword evidence="3 9" id="KW-0328">Glycosyltransferase</keyword>
<dbReference type="RefSeq" id="WP_141610150.1">
    <property type="nucleotide sequence ID" value="NZ_VIGC02000012.1"/>
</dbReference>
<dbReference type="SUPFAM" id="SSF52418">
    <property type="entry name" value="Nucleoside phosphorylase/phosphoribosyltransferase catalytic domain"/>
    <property type="match status" value="1"/>
</dbReference>
<evidence type="ECO:0000256" key="8">
    <source>
        <dbReference type="ARBA" id="ARBA00061188"/>
    </source>
</evidence>
<evidence type="ECO:0000256" key="7">
    <source>
        <dbReference type="ARBA" id="ARBA00052328"/>
    </source>
</evidence>
<dbReference type="SUPFAM" id="SSF47648">
    <property type="entry name" value="Nucleoside phosphorylase/phosphoribosyltransferase N-terminal domain"/>
    <property type="match status" value="1"/>
</dbReference>
<dbReference type="OrthoDB" id="9806430at2"/>
<dbReference type="NCBIfam" id="TIGR01245">
    <property type="entry name" value="trpD"/>
    <property type="match status" value="1"/>
</dbReference>
<dbReference type="GO" id="GO:0005829">
    <property type="term" value="C:cytosol"/>
    <property type="evidence" value="ECO:0007669"/>
    <property type="project" value="TreeGrafter"/>
</dbReference>
<evidence type="ECO:0000256" key="9">
    <source>
        <dbReference type="HAMAP-Rule" id="MF_00211"/>
    </source>
</evidence>
<dbReference type="InterPro" id="IPR000312">
    <property type="entry name" value="Glycosyl_Trfase_fam3"/>
</dbReference>
<feature type="binding site" evidence="9">
    <location>
        <position position="126"/>
    </location>
    <ligand>
        <name>5-phospho-alpha-D-ribose 1-diphosphate</name>
        <dbReference type="ChEBI" id="CHEBI:58017"/>
    </ligand>
</feature>
<feature type="binding site" evidence="9">
    <location>
        <position position="232"/>
    </location>
    <ligand>
        <name>Mg(2+)</name>
        <dbReference type="ChEBI" id="CHEBI:18420"/>
        <label>2</label>
    </ligand>
</feature>
<comment type="catalytic activity">
    <reaction evidence="7 9">
        <text>N-(5-phospho-beta-D-ribosyl)anthranilate + diphosphate = 5-phospho-alpha-D-ribose 1-diphosphate + anthranilate</text>
        <dbReference type="Rhea" id="RHEA:11768"/>
        <dbReference type="ChEBI" id="CHEBI:16567"/>
        <dbReference type="ChEBI" id="CHEBI:18277"/>
        <dbReference type="ChEBI" id="CHEBI:33019"/>
        <dbReference type="ChEBI" id="CHEBI:58017"/>
        <dbReference type="EC" id="2.4.2.18"/>
    </reaction>
</comment>
<reference evidence="12 13" key="1">
    <citation type="submission" date="2019-06" db="EMBL/GenBank/DDBJ databases">
        <title>Genome sequence of Litorilinea aerophila BAA-2444.</title>
        <authorList>
            <person name="Maclea K.S."/>
            <person name="Maurais E.G."/>
            <person name="Iannazzi L.C."/>
        </authorList>
    </citation>
    <scope>NUCLEOTIDE SEQUENCE [LARGE SCALE GENOMIC DNA]</scope>
    <source>
        <strain evidence="12 13">ATCC BAA-2444</strain>
    </source>
</reference>
<dbReference type="HAMAP" id="MF_00211">
    <property type="entry name" value="TrpD"/>
    <property type="match status" value="1"/>
</dbReference>
<dbReference type="EMBL" id="VIGC01000012">
    <property type="protein sequence ID" value="TQE95615.1"/>
    <property type="molecule type" value="Genomic_DNA"/>
</dbReference>
<sequence length="347" mass="36228">MSQSAIQTAIHLLFAHQDLTVEQADAAMSEIMQGEATPAQIGAFLAALRMKGETVDEITGCANAMKRSAVQVRPQINGAVLVDVVGTGGDRSGTFNISTTAAFVVAGSGVKVAKHGNRSVSSKCGAADVLDALGVNINLTAEQAAACIEEVGIAFLFAPLYHPAMRFAIGPRREISARTIFNILGPLTNPADASNLLVGVYDPALTEPLARVLGQMGKRAAYVVHGADGLDELSITGVNRVSHYRNGQVRTFELDPEALGLPRAELSAILGGDAAQNARITRGILSGEIHGPMRDAVLLNAAAALTTEEDDLSQGLAMARESLDSGAALDVLERFIRMSQSFAGDAP</sequence>
<dbReference type="GO" id="GO:0000162">
    <property type="term" value="P:L-tryptophan biosynthetic process"/>
    <property type="evidence" value="ECO:0007669"/>
    <property type="project" value="UniProtKB-UniRule"/>
</dbReference>
<keyword evidence="9" id="KW-0460">Magnesium</keyword>
<dbReference type="Gene3D" id="1.20.970.10">
    <property type="entry name" value="Transferase, Pyrimidine Nucleoside Phosphorylase, Chain C"/>
    <property type="match status" value="1"/>
</dbReference>
<dbReference type="InParanoid" id="A0A540VFT3"/>
<dbReference type="InterPro" id="IPR035902">
    <property type="entry name" value="Nuc_phospho_transferase"/>
</dbReference>
<feature type="binding site" evidence="9">
    <location>
        <position position="232"/>
    </location>
    <ligand>
        <name>Mg(2+)</name>
        <dbReference type="ChEBI" id="CHEBI:18420"/>
        <label>1</label>
    </ligand>
</feature>
<feature type="binding site" evidence="9">
    <location>
        <position position="94"/>
    </location>
    <ligand>
        <name>5-phospho-alpha-D-ribose 1-diphosphate</name>
        <dbReference type="ChEBI" id="CHEBI:58017"/>
    </ligand>
</feature>
<dbReference type="EC" id="2.4.2.18" evidence="9"/>
<proteinExistence type="inferred from homology"/>
<evidence type="ECO:0000259" key="10">
    <source>
        <dbReference type="Pfam" id="PF00591"/>
    </source>
</evidence>
<feature type="domain" description="Glycosyl transferase family 3 N-terminal" evidence="11">
    <location>
        <begin position="8"/>
        <end position="69"/>
    </location>
</feature>
<dbReference type="InterPro" id="IPR017459">
    <property type="entry name" value="Glycosyl_Trfase_fam3_N_dom"/>
</dbReference>
<feature type="domain" description="Glycosyl transferase family 3" evidence="10">
    <location>
        <begin position="80"/>
        <end position="329"/>
    </location>
</feature>
<dbReference type="Pfam" id="PF00591">
    <property type="entry name" value="Glycos_transf_3"/>
    <property type="match status" value="1"/>
</dbReference>
<dbReference type="FunCoup" id="A0A540VFT3">
    <property type="interactions" value="434"/>
</dbReference>
<comment type="caution">
    <text evidence="9">Lacks conserved residue(s) required for the propagation of feature annotation.</text>
</comment>
<feature type="binding site" evidence="9">
    <location>
        <position position="86"/>
    </location>
    <ligand>
        <name>5-phospho-alpha-D-ribose 1-diphosphate</name>
        <dbReference type="ChEBI" id="CHEBI:58017"/>
    </ligand>
</feature>
<feature type="binding site" evidence="9">
    <location>
        <begin position="89"/>
        <end position="90"/>
    </location>
    <ligand>
        <name>5-phospho-alpha-D-ribose 1-diphosphate</name>
        <dbReference type="ChEBI" id="CHEBI:58017"/>
    </ligand>
</feature>
<dbReference type="Pfam" id="PF02885">
    <property type="entry name" value="Glycos_trans_3N"/>
    <property type="match status" value="1"/>
</dbReference>
<keyword evidence="9" id="KW-0479">Metal-binding</keyword>
<dbReference type="InterPro" id="IPR005940">
    <property type="entry name" value="Anthranilate_Pribosyl_Tfrase"/>
</dbReference>
<dbReference type="GO" id="GO:0000287">
    <property type="term" value="F:magnesium ion binding"/>
    <property type="evidence" value="ECO:0007669"/>
    <property type="project" value="UniProtKB-UniRule"/>
</dbReference>
<evidence type="ECO:0000313" key="13">
    <source>
        <dbReference type="Proteomes" id="UP000317371"/>
    </source>
</evidence>
<dbReference type="GO" id="GO:0004048">
    <property type="term" value="F:anthranilate phosphoribosyltransferase activity"/>
    <property type="evidence" value="ECO:0007669"/>
    <property type="project" value="UniProtKB-UniRule"/>
</dbReference>
<dbReference type="InterPro" id="IPR036320">
    <property type="entry name" value="Glycosyl_Trfase_fam3_N_dom_sf"/>
</dbReference>
<evidence type="ECO:0000256" key="6">
    <source>
        <dbReference type="ARBA" id="ARBA00023141"/>
    </source>
</evidence>
<evidence type="ECO:0000256" key="4">
    <source>
        <dbReference type="ARBA" id="ARBA00022679"/>
    </source>
</evidence>
<feature type="binding site" evidence="9">
    <location>
        <position position="172"/>
    </location>
    <ligand>
        <name>anthranilate</name>
        <dbReference type="ChEBI" id="CHEBI:16567"/>
        <label>2</label>
    </ligand>
</feature>
<feature type="binding site" evidence="9">
    <location>
        <position position="117"/>
    </location>
    <ligand>
        <name>anthranilate</name>
        <dbReference type="ChEBI" id="CHEBI:16567"/>
        <label>1</label>
    </ligand>
</feature>
<keyword evidence="13" id="KW-1185">Reference proteome</keyword>
<accession>A0A540VFT3</accession>
<evidence type="ECO:0000256" key="3">
    <source>
        <dbReference type="ARBA" id="ARBA00022676"/>
    </source>
</evidence>
<dbReference type="Proteomes" id="UP000317371">
    <property type="component" value="Unassembled WGS sequence"/>
</dbReference>
<feature type="binding site" evidence="9">
    <location>
        <position position="98"/>
    </location>
    <ligand>
        <name>Mg(2+)</name>
        <dbReference type="ChEBI" id="CHEBI:18420"/>
        <label>1</label>
    </ligand>
</feature>
<gene>
    <name evidence="9 12" type="primary">trpD</name>
    <name evidence="12" type="ORF">FKZ61_10830</name>
</gene>
<keyword evidence="6 9" id="KW-0057">Aromatic amino acid biosynthesis</keyword>
<comment type="pathway">
    <text evidence="1 9">Amino-acid biosynthesis; L-tryptophan biosynthesis; L-tryptophan from chorismate: step 2/5.</text>
</comment>
<dbReference type="PANTHER" id="PTHR43285:SF2">
    <property type="entry name" value="ANTHRANILATE PHOSPHORIBOSYLTRANSFERASE"/>
    <property type="match status" value="1"/>
</dbReference>
<comment type="similarity">
    <text evidence="8">In the C-terminal section; belongs to the anthranilate phosphoribosyltransferase family.</text>
</comment>
<keyword evidence="4 9" id="KW-0808">Transferase</keyword>
<evidence type="ECO:0000259" key="11">
    <source>
        <dbReference type="Pfam" id="PF02885"/>
    </source>
</evidence>
<dbReference type="Gene3D" id="3.40.1030.10">
    <property type="entry name" value="Nucleoside phosphorylase/phosphoribosyltransferase catalytic domain"/>
    <property type="match status" value="1"/>
</dbReference>
<comment type="caution">
    <text evidence="12">The sequence shown here is derived from an EMBL/GenBank/DDBJ whole genome shotgun (WGS) entry which is preliminary data.</text>
</comment>
<name>A0A540VFT3_9CHLR</name>
<keyword evidence="5 9" id="KW-0822">Tryptophan biosynthesis</keyword>
<evidence type="ECO:0000313" key="12">
    <source>
        <dbReference type="EMBL" id="TQE95615.1"/>
    </source>
</evidence>
<keyword evidence="2 9" id="KW-0028">Amino-acid biosynthesis</keyword>
<feature type="binding site" evidence="9">
    <location>
        <position position="231"/>
    </location>
    <ligand>
        <name>Mg(2+)</name>
        <dbReference type="ChEBI" id="CHEBI:18420"/>
        <label>2</label>
    </ligand>
</feature>
<comment type="subunit">
    <text evidence="9">Homodimer.</text>
</comment>
<comment type="cofactor">
    <cofactor evidence="9">
        <name>Mg(2+)</name>
        <dbReference type="ChEBI" id="CHEBI:18420"/>
    </cofactor>
    <text evidence="9">Binds 2 magnesium ions per monomer.</text>
</comment>
<comment type="function">
    <text evidence="9">Catalyzes the transfer of the phosphoribosyl group of 5-phosphorylribose-1-pyrophosphate (PRPP) to anthranilate to yield N-(5'-phosphoribosyl)-anthranilate (PRA).</text>
</comment>
<dbReference type="UniPathway" id="UPA00035">
    <property type="reaction ID" value="UER00041"/>
</dbReference>
<evidence type="ECO:0000256" key="1">
    <source>
        <dbReference type="ARBA" id="ARBA00004907"/>
    </source>
</evidence>
<feature type="binding site" evidence="9">
    <location>
        <begin position="96"/>
        <end position="99"/>
    </location>
    <ligand>
        <name>5-phospho-alpha-D-ribose 1-diphosphate</name>
        <dbReference type="ChEBI" id="CHEBI:58017"/>
    </ligand>
</feature>
<evidence type="ECO:0000256" key="5">
    <source>
        <dbReference type="ARBA" id="ARBA00022822"/>
    </source>
</evidence>
<comment type="similarity">
    <text evidence="9">Belongs to the anthranilate phosphoribosyltransferase family.</text>
</comment>
<dbReference type="FunFam" id="3.40.1030.10:FF:000002">
    <property type="entry name" value="Anthranilate phosphoribosyltransferase"/>
    <property type="match status" value="1"/>
</dbReference>
<feature type="binding site" evidence="9">
    <location>
        <position position="86"/>
    </location>
    <ligand>
        <name>anthranilate</name>
        <dbReference type="ChEBI" id="CHEBI:16567"/>
        <label>1</label>
    </ligand>
</feature>
<dbReference type="AlphaFoldDB" id="A0A540VFT3"/>
<feature type="binding site" evidence="9">
    <location>
        <begin position="114"/>
        <end position="122"/>
    </location>
    <ligand>
        <name>5-phospho-alpha-D-ribose 1-diphosphate</name>
        <dbReference type="ChEBI" id="CHEBI:58017"/>
    </ligand>
</feature>
<evidence type="ECO:0000256" key="2">
    <source>
        <dbReference type="ARBA" id="ARBA00022605"/>
    </source>
</evidence>